<dbReference type="InterPro" id="IPR006076">
    <property type="entry name" value="FAD-dep_OxRdtase"/>
</dbReference>
<evidence type="ECO:0000256" key="8">
    <source>
        <dbReference type="ARBA" id="ARBA00041137"/>
    </source>
</evidence>
<accession>A0A135UND5</accession>
<evidence type="ECO:0000256" key="3">
    <source>
        <dbReference type="ARBA" id="ARBA00022827"/>
    </source>
</evidence>
<dbReference type="Pfam" id="PF01266">
    <property type="entry name" value="DAO"/>
    <property type="match status" value="1"/>
</dbReference>
<keyword evidence="4" id="KW-0560">Oxidoreductase</keyword>
<evidence type="ECO:0000313" key="11">
    <source>
        <dbReference type="Proteomes" id="UP000070121"/>
    </source>
</evidence>
<gene>
    <name evidence="10" type="ORF">CSAL01_07031</name>
</gene>
<keyword evidence="11" id="KW-1185">Reference proteome</keyword>
<dbReference type="PANTHER" id="PTHR43104">
    <property type="entry name" value="L-2-HYDROXYGLUTARATE DEHYDROGENASE, MITOCHONDRIAL"/>
    <property type="match status" value="1"/>
</dbReference>
<evidence type="ECO:0000256" key="6">
    <source>
        <dbReference type="ARBA" id="ARBA00037941"/>
    </source>
</evidence>
<evidence type="ECO:0000259" key="9">
    <source>
        <dbReference type="Pfam" id="PF01266"/>
    </source>
</evidence>
<name>A0A135UND5_9PEZI</name>
<dbReference type="Gene3D" id="3.30.9.10">
    <property type="entry name" value="D-Amino Acid Oxidase, subunit A, domain 2"/>
    <property type="match status" value="1"/>
</dbReference>
<dbReference type="PANTHER" id="PTHR43104:SF4">
    <property type="entry name" value="L-2-HYDROXYGLUTARATE DEHYDROGENASE, MITOCHONDRIAL"/>
    <property type="match status" value="1"/>
</dbReference>
<comment type="cofactor">
    <cofactor evidence="1">
        <name>FAD</name>
        <dbReference type="ChEBI" id="CHEBI:57692"/>
    </cofactor>
</comment>
<evidence type="ECO:0000313" key="10">
    <source>
        <dbReference type="EMBL" id="KXH61895.1"/>
    </source>
</evidence>
<dbReference type="InterPro" id="IPR036188">
    <property type="entry name" value="FAD/NAD-bd_sf"/>
</dbReference>
<protein>
    <recommendedName>
        <fullName evidence="8">L-2-hydroxyglutarate dehydrogenase, mitochondrial</fullName>
        <ecNumber evidence="7">1.1.99.2</ecNumber>
    </recommendedName>
</protein>
<comment type="similarity">
    <text evidence="6">Belongs to the L2HGDH family.</text>
</comment>
<dbReference type="SUPFAM" id="SSF51905">
    <property type="entry name" value="FAD/NAD(P)-binding domain"/>
    <property type="match status" value="1"/>
</dbReference>
<dbReference type="Proteomes" id="UP000070121">
    <property type="component" value="Unassembled WGS sequence"/>
</dbReference>
<dbReference type="EC" id="1.1.99.2" evidence="7"/>
<keyword evidence="3" id="KW-0274">FAD</keyword>
<evidence type="ECO:0000256" key="5">
    <source>
        <dbReference type="ARBA" id="ARBA00036066"/>
    </source>
</evidence>
<sequence length="415" mass="44278">MSLIPPSLRLLNGVARISRRGFSTSPARAVDFTHVVIGGGAVGLATSHRLATHPNTSTLLLERHTAVGTETSSRNSEVIHAGIYYGAGTLKTALCVRGKHLLYDFCKRHHVGHANTGKWIVAQNKVQREALQRVHDFCIEEIGVPVRWVSEEEARREEPEVQALAGVLESPTTGIVDSHGLMVALTGLFEDAGGVVALNSHVVGITPLGTHGSQGWEINVRDPSTGETSSVTTQVLINAAGLGAVDIHNMIVPPSHHRQMFYAKGNYFSYSGGGGGSKPAPKIKRLIYPAPEPGGGGLGTHLTLDLAGRVRFGPDVEWVDSPDNLAVNGARLPEAVEAIKKYLPGLDESALVPDYAGIRPKLGRKQAVAEGSGFHDFVVRKEDGYEGWVNLLGIESPGLTSCLAIAERVDEIVYG</sequence>
<reference evidence="10 11" key="1">
    <citation type="submission" date="2014-02" db="EMBL/GenBank/DDBJ databases">
        <title>The genome sequence of Colletotrichum salicis CBS 607.94.</title>
        <authorList>
            <person name="Baroncelli R."/>
            <person name="Thon M.R."/>
        </authorList>
    </citation>
    <scope>NUCLEOTIDE SEQUENCE [LARGE SCALE GENOMIC DNA]</scope>
    <source>
        <strain evidence="10 11">CBS 607.94</strain>
    </source>
</reference>
<comment type="caution">
    <text evidence="10">The sequence shown here is derived from an EMBL/GenBank/DDBJ whole genome shotgun (WGS) entry which is preliminary data.</text>
</comment>
<feature type="domain" description="FAD dependent oxidoreductase" evidence="9">
    <location>
        <begin position="35"/>
        <end position="409"/>
    </location>
</feature>
<dbReference type="Gene3D" id="3.50.50.60">
    <property type="entry name" value="FAD/NAD(P)-binding domain"/>
    <property type="match status" value="1"/>
</dbReference>
<dbReference type="OrthoDB" id="498204at2759"/>
<dbReference type="STRING" id="1209931.A0A135UND5"/>
<dbReference type="AlphaFoldDB" id="A0A135UND5"/>
<evidence type="ECO:0000256" key="2">
    <source>
        <dbReference type="ARBA" id="ARBA00022630"/>
    </source>
</evidence>
<evidence type="ECO:0000256" key="7">
    <source>
        <dbReference type="ARBA" id="ARBA00038878"/>
    </source>
</evidence>
<keyword evidence="2" id="KW-0285">Flavoprotein</keyword>
<proteinExistence type="inferred from homology"/>
<comment type="catalytic activity">
    <reaction evidence="5">
        <text>(S)-2-hydroxyglutarate + A = 2-oxoglutarate + AH2</text>
        <dbReference type="Rhea" id="RHEA:21252"/>
        <dbReference type="ChEBI" id="CHEBI:13193"/>
        <dbReference type="ChEBI" id="CHEBI:16782"/>
        <dbReference type="ChEBI" id="CHEBI:16810"/>
        <dbReference type="ChEBI" id="CHEBI:17499"/>
        <dbReference type="EC" id="1.1.99.2"/>
    </reaction>
</comment>
<organism evidence="10 11">
    <name type="scientific">Colletotrichum salicis</name>
    <dbReference type="NCBI Taxonomy" id="1209931"/>
    <lineage>
        <taxon>Eukaryota</taxon>
        <taxon>Fungi</taxon>
        <taxon>Dikarya</taxon>
        <taxon>Ascomycota</taxon>
        <taxon>Pezizomycotina</taxon>
        <taxon>Sordariomycetes</taxon>
        <taxon>Hypocreomycetidae</taxon>
        <taxon>Glomerellales</taxon>
        <taxon>Glomerellaceae</taxon>
        <taxon>Colletotrichum</taxon>
        <taxon>Colletotrichum acutatum species complex</taxon>
    </lineage>
</organism>
<evidence type="ECO:0000256" key="4">
    <source>
        <dbReference type="ARBA" id="ARBA00023002"/>
    </source>
</evidence>
<evidence type="ECO:0000256" key="1">
    <source>
        <dbReference type="ARBA" id="ARBA00001974"/>
    </source>
</evidence>
<dbReference type="EMBL" id="JFFI01001229">
    <property type="protein sequence ID" value="KXH61895.1"/>
    <property type="molecule type" value="Genomic_DNA"/>
</dbReference>
<dbReference type="GO" id="GO:0047545">
    <property type="term" value="F:(S)-2-hydroxyglutarate dehydrogenase activity"/>
    <property type="evidence" value="ECO:0007669"/>
    <property type="project" value="UniProtKB-EC"/>
</dbReference>